<evidence type="ECO:0000313" key="1">
    <source>
        <dbReference type="EMBL" id="VTM57298.1"/>
    </source>
</evidence>
<dbReference type="AlphaFoldDB" id="A0A4P0YAG8"/>
<reference evidence="1" key="1">
    <citation type="submission" date="2019-04" db="EMBL/GenBank/DDBJ databases">
        <authorList>
            <consortium name="Pathogen Informatics"/>
        </authorList>
    </citation>
    <scope>NUCLEOTIDE SEQUENCE</scope>
    <source>
        <strain evidence="1">NCTC9183</strain>
    </source>
</reference>
<accession>A0A4P0YAG8</accession>
<gene>
    <name evidence="1" type="primary">cbl_1</name>
    <name evidence="1" type="ORF">NCTC9183_04768</name>
</gene>
<sequence>MWLGLKRGQLQRNYVWRFIELCNAGLSLDEIKRQAMEPEEAAIDYQI</sequence>
<name>A0A4P0YAG8_KLEPN</name>
<dbReference type="EMBL" id="CABDVL010000003">
    <property type="protein sequence ID" value="VTM57298.1"/>
    <property type="molecule type" value="Genomic_DNA"/>
</dbReference>
<organism evidence="1">
    <name type="scientific">Klebsiella pneumoniae</name>
    <dbReference type="NCBI Taxonomy" id="573"/>
    <lineage>
        <taxon>Bacteria</taxon>
        <taxon>Pseudomonadati</taxon>
        <taxon>Pseudomonadota</taxon>
        <taxon>Gammaproteobacteria</taxon>
        <taxon>Enterobacterales</taxon>
        <taxon>Enterobacteriaceae</taxon>
        <taxon>Klebsiella/Raoultella group</taxon>
        <taxon>Klebsiella</taxon>
        <taxon>Klebsiella pneumoniae complex</taxon>
    </lineage>
</organism>
<dbReference type="Proteomes" id="UP000507695">
    <property type="component" value="Unassembled WGS sequence"/>
</dbReference>
<protein>
    <submittedName>
        <fullName evidence="1">Alkanesulfonate utilization operon LysR-family regulator CbI</fullName>
    </submittedName>
</protein>
<dbReference type="Gene3D" id="3.40.190.10">
    <property type="entry name" value="Periplasmic binding protein-like II"/>
    <property type="match status" value="1"/>
</dbReference>
<proteinExistence type="predicted"/>